<evidence type="ECO:0000256" key="1">
    <source>
        <dbReference type="SAM" id="MobiDB-lite"/>
    </source>
</evidence>
<protein>
    <submittedName>
        <fullName evidence="4">G_PROTEIN_RECEP_F1_2 domain-containing protein</fullName>
    </submittedName>
</protein>
<sequence>GVSRWIGFPFGGFASEFRQYRNIGASAPRGHLAPPPRRPHFKFFITACHSQQFAVGADKAEAPFMISGLSFATFGCGARTNASTAAASLHPGGLTSVTFKVDSWRSRCLRISYLTATCFLLLLLLLPLVKGKAARKRQGGWSASGGRSPPGRRRSTSSVLMSLAILCIVSIWHAVVTMIQTAEPGRQRWPSQPDPTGRDGELGGGQLASRCASASCKAESGEPLQPPPAPHGDGEQDREGRLISFSVLYVLAHRVSKAAEMRKKDREYKNKIQFYQMVESHGRGANRKNSVGADLARRQHHQHHHTGGITIS</sequence>
<keyword evidence="3" id="KW-1185">Reference proteome</keyword>
<evidence type="ECO:0000313" key="3">
    <source>
        <dbReference type="Proteomes" id="UP000095280"/>
    </source>
</evidence>
<evidence type="ECO:0000256" key="2">
    <source>
        <dbReference type="SAM" id="Phobius"/>
    </source>
</evidence>
<proteinExistence type="predicted"/>
<feature type="transmembrane region" description="Helical" evidence="2">
    <location>
        <begin position="111"/>
        <end position="129"/>
    </location>
</feature>
<dbReference type="Proteomes" id="UP000095280">
    <property type="component" value="Unplaced"/>
</dbReference>
<name>A0A1I8FGQ8_9PLAT</name>
<organism evidence="3 4">
    <name type="scientific">Macrostomum lignano</name>
    <dbReference type="NCBI Taxonomy" id="282301"/>
    <lineage>
        <taxon>Eukaryota</taxon>
        <taxon>Metazoa</taxon>
        <taxon>Spiralia</taxon>
        <taxon>Lophotrochozoa</taxon>
        <taxon>Platyhelminthes</taxon>
        <taxon>Rhabditophora</taxon>
        <taxon>Macrostomorpha</taxon>
        <taxon>Macrostomida</taxon>
        <taxon>Macrostomidae</taxon>
        <taxon>Macrostomum</taxon>
    </lineage>
</organism>
<feature type="transmembrane region" description="Helical" evidence="2">
    <location>
        <begin position="159"/>
        <end position="179"/>
    </location>
</feature>
<dbReference type="WBParaSite" id="maker-unitig_33335-snap-gene-0.1-mRNA-1">
    <property type="protein sequence ID" value="maker-unitig_33335-snap-gene-0.1-mRNA-1"/>
    <property type="gene ID" value="maker-unitig_33335-snap-gene-0.1"/>
</dbReference>
<keyword evidence="2" id="KW-0472">Membrane</keyword>
<feature type="region of interest" description="Disordered" evidence="1">
    <location>
        <begin position="293"/>
        <end position="312"/>
    </location>
</feature>
<evidence type="ECO:0000313" key="4">
    <source>
        <dbReference type="WBParaSite" id="maker-unitig_33335-snap-gene-0.1-mRNA-1"/>
    </source>
</evidence>
<dbReference type="AlphaFoldDB" id="A0A1I8FGQ8"/>
<keyword evidence="2" id="KW-0812">Transmembrane</keyword>
<reference evidence="4" key="1">
    <citation type="submission" date="2016-11" db="UniProtKB">
        <authorList>
            <consortium name="WormBaseParasite"/>
        </authorList>
    </citation>
    <scope>IDENTIFICATION</scope>
</reference>
<feature type="region of interest" description="Disordered" evidence="1">
    <location>
        <begin position="184"/>
        <end position="237"/>
    </location>
</feature>
<keyword evidence="2" id="KW-1133">Transmembrane helix</keyword>
<accession>A0A1I8FGQ8</accession>